<dbReference type="EMBL" id="JAAALK010000287">
    <property type="protein sequence ID" value="KAG8056396.1"/>
    <property type="molecule type" value="Genomic_DNA"/>
</dbReference>
<proteinExistence type="predicted"/>
<organism evidence="2 3">
    <name type="scientific">Zizania palustris</name>
    <name type="common">Northern wild rice</name>
    <dbReference type="NCBI Taxonomy" id="103762"/>
    <lineage>
        <taxon>Eukaryota</taxon>
        <taxon>Viridiplantae</taxon>
        <taxon>Streptophyta</taxon>
        <taxon>Embryophyta</taxon>
        <taxon>Tracheophyta</taxon>
        <taxon>Spermatophyta</taxon>
        <taxon>Magnoliopsida</taxon>
        <taxon>Liliopsida</taxon>
        <taxon>Poales</taxon>
        <taxon>Poaceae</taxon>
        <taxon>BOP clade</taxon>
        <taxon>Oryzoideae</taxon>
        <taxon>Oryzeae</taxon>
        <taxon>Zizaniinae</taxon>
        <taxon>Zizania</taxon>
    </lineage>
</organism>
<dbReference type="AlphaFoldDB" id="A0A8J5RM19"/>
<reference evidence="2" key="1">
    <citation type="journal article" date="2021" name="bioRxiv">
        <title>Whole Genome Assembly and Annotation of Northern Wild Rice, Zizania palustris L., Supports a Whole Genome Duplication in the Zizania Genus.</title>
        <authorList>
            <person name="Haas M."/>
            <person name="Kono T."/>
            <person name="Macchietto M."/>
            <person name="Millas R."/>
            <person name="McGilp L."/>
            <person name="Shao M."/>
            <person name="Duquette J."/>
            <person name="Hirsch C.N."/>
            <person name="Kimball J."/>
        </authorList>
    </citation>
    <scope>NUCLEOTIDE SEQUENCE</scope>
    <source>
        <tissue evidence="2">Fresh leaf tissue</tissue>
    </source>
</reference>
<reference evidence="2" key="2">
    <citation type="submission" date="2021-02" db="EMBL/GenBank/DDBJ databases">
        <authorList>
            <person name="Kimball J.A."/>
            <person name="Haas M.W."/>
            <person name="Macchietto M."/>
            <person name="Kono T."/>
            <person name="Duquette J."/>
            <person name="Shao M."/>
        </authorList>
    </citation>
    <scope>NUCLEOTIDE SEQUENCE</scope>
    <source>
        <tissue evidence="2">Fresh leaf tissue</tissue>
    </source>
</reference>
<comment type="caution">
    <text evidence="2">The sequence shown here is derived from an EMBL/GenBank/DDBJ whole genome shotgun (WGS) entry which is preliminary data.</text>
</comment>
<keyword evidence="3" id="KW-1185">Reference proteome</keyword>
<gene>
    <name evidence="2" type="ORF">GUJ93_ZPchr0002g24605</name>
</gene>
<evidence type="ECO:0000313" key="2">
    <source>
        <dbReference type="EMBL" id="KAG8056396.1"/>
    </source>
</evidence>
<dbReference type="OrthoDB" id="721182at2759"/>
<name>A0A8J5RM19_ZIZPA</name>
<protein>
    <submittedName>
        <fullName evidence="2">Uncharacterized protein</fullName>
    </submittedName>
</protein>
<dbReference type="Proteomes" id="UP000729402">
    <property type="component" value="Unassembled WGS sequence"/>
</dbReference>
<evidence type="ECO:0000313" key="3">
    <source>
        <dbReference type="Proteomes" id="UP000729402"/>
    </source>
</evidence>
<evidence type="ECO:0000256" key="1">
    <source>
        <dbReference type="SAM" id="MobiDB-lite"/>
    </source>
</evidence>
<feature type="compositionally biased region" description="Low complexity" evidence="1">
    <location>
        <begin position="15"/>
        <end position="40"/>
    </location>
</feature>
<accession>A0A8J5RM19</accession>
<sequence>MASPLPATTAPPLPSTTASSLPPSRTPLLLTPTTLSTVPTDGTSAGEDRSLLGASRYVEATLELEDEQGFNRPYTTGKSYD</sequence>
<feature type="region of interest" description="Disordered" evidence="1">
    <location>
        <begin position="1"/>
        <end position="51"/>
    </location>
</feature>